<evidence type="ECO:0000256" key="4">
    <source>
        <dbReference type="ARBA" id="ARBA00022989"/>
    </source>
</evidence>
<keyword evidence="3 6" id="KW-0812">Transmembrane</keyword>
<dbReference type="STRING" id="1123323.SAMN05216245_11165"/>
<feature type="transmembrane region" description="Helical" evidence="6">
    <location>
        <begin position="278"/>
        <end position="296"/>
    </location>
</feature>
<keyword evidence="8" id="KW-1185">Reference proteome</keyword>
<feature type="transmembrane region" description="Helical" evidence="6">
    <location>
        <begin position="14"/>
        <end position="31"/>
    </location>
</feature>
<reference evidence="7 8" key="1">
    <citation type="submission" date="2016-10" db="EMBL/GenBank/DDBJ databases">
        <authorList>
            <person name="de Groot N.N."/>
        </authorList>
    </citation>
    <scope>NUCLEOTIDE SEQUENCE [LARGE SCALE GENOMIC DNA]</scope>
    <source>
        <strain evidence="7 8">DSM 9236</strain>
    </source>
</reference>
<evidence type="ECO:0000313" key="8">
    <source>
        <dbReference type="Proteomes" id="UP000198896"/>
    </source>
</evidence>
<organism evidence="7 8">
    <name type="scientific">Succiniclasticum ruminis DSM 9236</name>
    <dbReference type="NCBI Taxonomy" id="1123323"/>
    <lineage>
        <taxon>Bacteria</taxon>
        <taxon>Bacillati</taxon>
        <taxon>Bacillota</taxon>
        <taxon>Negativicutes</taxon>
        <taxon>Acidaminococcales</taxon>
        <taxon>Acidaminococcaceae</taxon>
        <taxon>Succiniclasticum</taxon>
    </lineage>
</organism>
<proteinExistence type="predicted"/>
<dbReference type="Proteomes" id="UP000198896">
    <property type="component" value="Unassembled WGS sequence"/>
</dbReference>
<protein>
    <submittedName>
        <fullName evidence="7">Lipopolysaccharide export system permease protein</fullName>
    </submittedName>
</protein>
<feature type="transmembrane region" description="Helical" evidence="6">
    <location>
        <begin position="340"/>
        <end position="358"/>
    </location>
</feature>
<feature type="transmembrane region" description="Helical" evidence="6">
    <location>
        <begin position="102"/>
        <end position="121"/>
    </location>
</feature>
<dbReference type="EMBL" id="FONL01000011">
    <property type="protein sequence ID" value="SFE64494.1"/>
    <property type="molecule type" value="Genomic_DNA"/>
</dbReference>
<dbReference type="InterPro" id="IPR005495">
    <property type="entry name" value="LptG/LptF_permease"/>
</dbReference>
<sequence length="363" mass="40224">MHLRLLDKYVLKELLYPFIFGVASFSSIFIASSLLFKIVQYITTYGAPISTVARLFLYSLPEIVNYTFPMAVLLATLMAFGKLSGNSEIVAMKSGGVSYYRIVAPVIVVGLVVSIFSVIWAEKVVPPSKHEAKQILAVEIRGNIKPKTQDHVVIKTLSGNTQRITYARSFDESTGVMSKVTIEEFQKEKLVRVQTAKKAVWKDDSWVLEDGTVFTMNDKDGVSSKAGFSKQVIPLNITPREINWEQKSINEMTLGELRGYVKVLERQHLPTSDLWTEIYMRFAIPLASFVFALLGAPLGTQRQRSGSSIGMGISVIVIFMYYGIMAFATGLGKGGVIPPLLAAMLPNIVCFIAGILLLKRADY</sequence>
<keyword evidence="5 6" id="KW-0472">Membrane</keyword>
<evidence type="ECO:0000256" key="1">
    <source>
        <dbReference type="ARBA" id="ARBA00004651"/>
    </source>
</evidence>
<dbReference type="PANTHER" id="PTHR33529">
    <property type="entry name" value="SLR0882 PROTEIN-RELATED"/>
    <property type="match status" value="1"/>
</dbReference>
<gene>
    <name evidence="7" type="ORF">SAMN05216245_11165</name>
</gene>
<feature type="transmembrane region" description="Helical" evidence="6">
    <location>
        <begin position="308"/>
        <end position="328"/>
    </location>
</feature>
<dbReference type="AlphaFoldDB" id="A0A1I2C897"/>
<dbReference type="PANTHER" id="PTHR33529:SF6">
    <property type="entry name" value="YJGP_YJGQ FAMILY PERMEASE"/>
    <property type="match status" value="1"/>
</dbReference>
<dbReference type="GO" id="GO:0043190">
    <property type="term" value="C:ATP-binding cassette (ABC) transporter complex"/>
    <property type="evidence" value="ECO:0007669"/>
    <property type="project" value="TreeGrafter"/>
</dbReference>
<comment type="subcellular location">
    <subcellularLocation>
        <location evidence="1">Cell membrane</location>
        <topology evidence="1">Multi-pass membrane protein</topology>
    </subcellularLocation>
</comment>
<dbReference type="OrthoDB" id="9780716at2"/>
<evidence type="ECO:0000256" key="3">
    <source>
        <dbReference type="ARBA" id="ARBA00022692"/>
    </source>
</evidence>
<keyword evidence="4 6" id="KW-1133">Transmembrane helix</keyword>
<keyword evidence="2" id="KW-1003">Cell membrane</keyword>
<evidence type="ECO:0000313" key="7">
    <source>
        <dbReference type="EMBL" id="SFE64494.1"/>
    </source>
</evidence>
<accession>A0A1I2C897</accession>
<dbReference type="GO" id="GO:0015920">
    <property type="term" value="P:lipopolysaccharide transport"/>
    <property type="evidence" value="ECO:0007669"/>
    <property type="project" value="TreeGrafter"/>
</dbReference>
<evidence type="ECO:0000256" key="5">
    <source>
        <dbReference type="ARBA" id="ARBA00023136"/>
    </source>
</evidence>
<name>A0A1I2C897_9FIRM</name>
<dbReference type="RefSeq" id="WP_093913800.1">
    <property type="nucleotide sequence ID" value="NZ_FONL01000011.1"/>
</dbReference>
<evidence type="ECO:0000256" key="6">
    <source>
        <dbReference type="SAM" id="Phobius"/>
    </source>
</evidence>
<evidence type="ECO:0000256" key="2">
    <source>
        <dbReference type="ARBA" id="ARBA00022475"/>
    </source>
</evidence>
<feature type="transmembrane region" description="Helical" evidence="6">
    <location>
        <begin position="63"/>
        <end position="81"/>
    </location>
</feature>
<dbReference type="Pfam" id="PF03739">
    <property type="entry name" value="LptF_LptG"/>
    <property type="match status" value="1"/>
</dbReference>